<feature type="non-terminal residue" evidence="1">
    <location>
        <position position="1"/>
    </location>
</feature>
<dbReference type="Proteomes" id="UP000789396">
    <property type="component" value="Unassembled WGS sequence"/>
</dbReference>
<sequence>PWTSKEELRKVVYQAISTASNIYAEDFAYLEKLGQIPPQVSFYKYELKTT</sequence>
<dbReference type="AlphaFoldDB" id="A0A9N9GL92"/>
<name>A0A9N9GL92_9GLOM</name>
<dbReference type="OrthoDB" id="2385947at2759"/>
<gene>
    <name evidence="1" type="ORF">RFULGI_LOCUS7092</name>
</gene>
<comment type="caution">
    <text evidence="1">The sequence shown here is derived from an EMBL/GenBank/DDBJ whole genome shotgun (WGS) entry which is preliminary data.</text>
</comment>
<organism evidence="1 2">
    <name type="scientific">Racocetra fulgida</name>
    <dbReference type="NCBI Taxonomy" id="60492"/>
    <lineage>
        <taxon>Eukaryota</taxon>
        <taxon>Fungi</taxon>
        <taxon>Fungi incertae sedis</taxon>
        <taxon>Mucoromycota</taxon>
        <taxon>Glomeromycotina</taxon>
        <taxon>Glomeromycetes</taxon>
        <taxon>Diversisporales</taxon>
        <taxon>Gigasporaceae</taxon>
        <taxon>Racocetra</taxon>
    </lineage>
</organism>
<dbReference type="EMBL" id="CAJVPZ010009881">
    <property type="protein sequence ID" value="CAG8613953.1"/>
    <property type="molecule type" value="Genomic_DNA"/>
</dbReference>
<evidence type="ECO:0000313" key="2">
    <source>
        <dbReference type="Proteomes" id="UP000789396"/>
    </source>
</evidence>
<proteinExistence type="predicted"/>
<protein>
    <submittedName>
        <fullName evidence="1">5379_t:CDS:1</fullName>
    </submittedName>
</protein>
<evidence type="ECO:0000313" key="1">
    <source>
        <dbReference type="EMBL" id="CAG8613953.1"/>
    </source>
</evidence>
<reference evidence="1" key="1">
    <citation type="submission" date="2021-06" db="EMBL/GenBank/DDBJ databases">
        <authorList>
            <person name="Kallberg Y."/>
            <person name="Tangrot J."/>
            <person name="Rosling A."/>
        </authorList>
    </citation>
    <scope>NUCLEOTIDE SEQUENCE</scope>
    <source>
        <strain evidence="1">IN212</strain>
    </source>
</reference>
<keyword evidence="2" id="KW-1185">Reference proteome</keyword>
<accession>A0A9N9GL92</accession>